<accession>A0A3N2PNZ3</accession>
<evidence type="ECO:0000313" key="1">
    <source>
        <dbReference type="EMBL" id="ROT36241.1"/>
    </source>
</evidence>
<dbReference type="GeneID" id="39577336"/>
<organism evidence="1 2">
    <name type="scientific">Sodiomyces alkalinus (strain CBS 110278 / VKM F-3762 / F11)</name>
    <name type="common">Alkaliphilic filamentous fungus</name>
    <dbReference type="NCBI Taxonomy" id="1314773"/>
    <lineage>
        <taxon>Eukaryota</taxon>
        <taxon>Fungi</taxon>
        <taxon>Dikarya</taxon>
        <taxon>Ascomycota</taxon>
        <taxon>Pezizomycotina</taxon>
        <taxon>Sordariomycetes</taxon>
        <taxon>Hypocreomycetidae</taxon>
        <taxon>Glomerellales</taxon>
        <taxon>Plectosphaerellaceae</taxon>
        <taxon>Sodiomyces</taxon>
    </lineage>
</organism>
<reference evidence="1 2" key="1">
    <citation type="journal article" date="2018" name="Mol. Ecol.">
        <title>The obligate alkalophilic soda-lake fungus Sodiomyces alkalinus has shifted to a protein diet.</title>
        <authorList>
            <person name="Grum-Grzhimaylo A.A."/>
            <person name="Falkoski D.L."/>
            <person name="van den Heuvel J."/>
            <person name="Valero-Jimenez C.A."/>
            <person name="Min B."/>
            <person name="Choi I.G."/>
            <person name="Lipzen A."/>
            <person name="Daum C.G."/>
            <person name="Aanen D.K."/>
            <person name="Tsang A."/>
            <person name="Henrissat B."/>
            <person name="Bilanenko E.N."/>
            <person name="de Vries R.P."/>
            <person name="van Kan J.A.L."/>
            <person name="Grigoriev I.V."/>
            <person name="Debets A.J.M."/>
        </authorList>
    </citation>
    <scope>NUCLEOTIDE SEQUENCE [LARGE SCALE GENOMIC DNA]</scope>
    <source>
        <strain evidence="1 2">F11</strain>
    </source>
</reference>
<dbReference type="InterPro" id="IPR013078">
    <property type="entry name" value="His_Pase_superF_clade-1"/>
</dbReference>
<dbReference type="EMBL" id="ML119059">
    <property type="protein sequence ID" value="ROT36241.1"/>
    <property type="molecule type" value="Genomic_DNA"/>
</dbReference>
<dbReference type="Pfam" id="PF00300">
    <property type="entry name" value="His_Phos_1"/>
    <property type="match status" value="1"/>
</dbReference>
<dbReference type="Proteomes" id="UP000272025">
    <property type="component" value="Unassembled WGS sequence"/>
</dbReference>
<dbReference type="CDD" id="cd07067">
    <property type="entry name" value="HP_PGM_like"/>
    <property type="match status" value="1"/>
</dbReference>
<protein>
    <submittedName>
        <fullName evidence="1">Phosphoglycerate mutase family protein</fullName>
    </submittedName>
</protein>
<dbReference type="SUPFAM" id="SSF53254">
    <property type="entry name" value="Phosphoglycerate mutase-like"/>
    <property type="match status" value="1"/>
</dbReference>
<dbReference type="PANTHER" id="PTHR48100">
    <property type="entry name" value="BROAD-SPECIFICITY PHOSPHATASE YOR283W-RELATED"/>
    <property type="match status" value="1"/>
</dbReference>
<dbReference type="AlphaFoldDB" id="A0A3N2PNZ3"/>
<gene>
    <name evidence="1" type="ORF">SODALDRAFT_298945</name>
</gene>
<dbReference type="OrthoDB" id="496981at2759"/>
<dbReference type="RefSeq" id="XP_028464047.1">
    <property type="nucleotide sequence ID" value="XM_028608858.1"/>
</dbReference>
<dbReference type="PANTHER" id="PTHR48100:SF54">
    <property type="entry name" value="PHOSPHATASE SPAC5H10.03-RELATED"/>
    <property type="match status" value="1"/>
</dbReference>
<name>A0A3N2PNZ3_SODAK</name>
<dbReference type="InterPro" id="IPR029033">
    <property type="entry name" value="His_PPase_superfam"/>
</dbReference>
<dbReference type="GO" id="GO:0005737">
    <property type="term" value="C:cytoplasm"/>
    <property type="evidence" value="ECO:0007669"/>
    <property type="project" value="TreeGrafter"/>
</dbReference>
<evidence type="ECO:0000313" key="2">
    <source>
        <dbReference type="Proteomes" id="UP000272025"/>
    </source>
</evidence>
<dbReference type="SMART" id="SM00855">
    <property type="entry name" value="PGAM"/>
    <property type="match status" value="1"/>
</dbReference>
<dbReference type="GO" id="GO:0016791">
    <property type="term" value="F:phosphatase activity"/>
    <property type="evidence" value="ECO:0007669"/>
    <property type="project" value="TreeGrafter"/>
</dbReference>
<proteinExistence type="predicted"/>
<keyword evidence="2" id="KW-1185">Reference proteome</keyword>
<dbReference type="Gene3D" id="3.40.50.1240">
    <property type="entry name" value="Phosphoglycerate mutase-like"/>
    <property type="match status" value="1"/>
</dbReference>
<sequence>MNVTIHLVRHAQGFHNLSYENESIPDPLLTDFGKKQCANVRNNFHSHEKLTCLVSSPMRRTIYTGLYSFGPYDPASAMPVEDDKGDGLLPVIAIPELQEVSDSPCDTGSAVPVLAKEFGSRVDFSRVPDGWTDKVSSESPWEPRVGKLEARARTARLFLRELAAKSGKEEVHIAAVTHGGFLHFLTDDWHGIEPNRATGWENCEYRSYRFVDPSGQDPGALLQETEESWKARLGDKRRLGEEEQAELRRMHQRELAR</sequence>
<dbReference type="InterPro" id="IPR050275">
    <property type="entry name" value="PGM_Phosphatase"/>
</dbReference>